<organism evidence="1 2">
    <name type="scientific">Chryseolinea serpens</name>
    <dbReference type="NCBI Taxonomy" id="947013"/>
    <lineage>
        <taxon>Bacteria</taxon>
        <taxon>Pseudomonadati</taxon>
        <taxon>Bacteroidota</taxon>
        <taxon>Cytophagia</taxon>
        <taxon>Cytophagales</taxon>
        <taxon>Fulvivirgaceae</taxon>
        <taxon>Chryseolinea</taxon>
    </lineage>
</organism>
<name>A0A1M5NXW2_9BACT</name>
<dbReference type="Proteomes" id="UP000184212">
    <property type="component" value="Unassembled WGS sequence"/>
</dbReference>
<dbReference type="EMBL" id="FQWQ01000001">
    <property type="protein sequence ID" value="SHG94305.1"/>
    <property type="molecule type" value="Genomic_DNA"/>
</dbReference>
<evidence type="ECO:0000313" key="2">
    <source>
        <dbReference type="Proteomes" id="UP000184212"/>
    </source>
</evidence>
<dbReference type="OrthoDB" id="850028at2"/>
<accession>A0A1M5NXW2</accession>
<keyword evidence="2" id="KW-1185">Reference proteome</keyword>
<sequence length="297" mass="33649">MNLLYITFGPRLEIHHQAAFSMLSFLTQKEHIHSITLITDAPEFYGHVRDHVELIAITPDTLKEWRGPHDFFWRIKIKALEHLALKLGEKPMVYLDTDTFLFGDGATMARRLTTEAFMHENEGALATLKTKTERRMAAQIVGKAFGGVTIRGDHAMWNAGVVAVPGANNLKAIQLALSICDDMCAADVERRLVEQFALAVALFESYPLHAGADFIGHYWGNKEGWNEVITKFFVESYLRRSTLDKELDALRAFDFFSEPLRTRRSSAHARWIRMLNGLYPPKGVVYVKQRGGDKGRG</sequence>
<protein>
    <recommendedName>
        <fullName evidence="3">Glycosyl transferase family 8</fullName>
    </recommendedName>
</protein>
<dbReference type="RefSeq" id="WP_073134222.1">
    <property type="nucleotide sequence ID" value="NZ_FQWQ01000001.1"/>
</dbReference>
<dbReference type="AlphaFoldDB" id="A0A1M5NXW2"/>
<proteinExistence type="predicted"/>
<dbReference type="STRING" id="947013.SAMN04488109_2571"/>
<evidence type="ECO:0000313" key="1">
    <source>
        <dbReference type="EMBL" id="SHG94305.1"/>
    </source>
</evidence>
<gene>
    <name evidence="1" type="ORF">SAMN04488109_2571</name>
</gene>
<reference evidence="1 2" key="1">
    <citation type="submission" date="2016-11" db="EMBL/GenBank/DDBJ databases">
        <authorList>
            <person name="Jaros S."/>
            <person name="Januszkiewicz K."/>
            <person name="Wedrychowicz H."/>
        </authorList>
    </citation>
    <scope>NUCLEOTIDE SEQUENCE [LARGE SCALE GENOMIC DNA]</scope>
    <source>
        <strain evidence="1 2">DSM 24574</strain>
    </source>
</reference>
<evidence type="ECO:0008006" key="3">
    <source>
        <dbReference type="Google" id="ProtNLM"/>
    </source>
</evidence>